<evidence type="ECO:0000256" key="8">
    <source>
        <dbReference type="ARBA" id="ARBA00022692"/>
    </source>
</evidence>
<dbReference type="SUPFAM" id="SSF52058">
    <property type="entry name" value="L domain-like"/>
    <property type="match status" value="1"/>
</dbReference>
<dbReference type="Pfam" id="PF07714">
    <property type="entry name" value="PK_Tyr_Ser-Thr"/>
    <property type="match status" value="1"/>
</dbReference>
<dbReference type="Gene3D" id="1.10.510.10">
    <property type="entry name" value="Transferase(Phosphotransferase) domain 1"/>
    <property type="match status" value="1"/>
</dbReference>
<keyword evidence="15 18" id="KW-0472">Membrane</keyword>
<dbReference type="AlphaFoldDB" id="A0ABD2Y0B9"/>
<keyword evidence="13 17" id="KW-0067">ATP-binding</keyword>
<protein>
    <recommendedName>
        <fullName evidence="3">non-specific serine/threonine protein kinase</fullName>
        <ecNumber evidence="3">2.7.11.1</ecNumber>
    </recommendedName>
</protein>
<dbReference type="PANTHER" id="PTHR27008:SF587">
    <property type="entry name" value="PROTEIN KINASE DOMAIN-CONTAINING PROTEIN"/>
    <property type="match status" value="1"/>
</dbReference>
<keyword evidence="12" id="KW-0418">Kinase</keyword>
<evidence type="ECO:0000256" key="11">
    <source>
        <dbReference type="ARBA" id="ARBA00022741"/>
    </source>
</evidence>
<organism evidence="20 21">
    <name type="scientific">Cinchona calisaya</name>
    <dbReference type="NCBI Taxonomy" id="153742"/>
    <lineage>
        <taxon>Eukaryota</taxon>
        <taxon>Viridiplantae</taxon>
        <taxon>Streptophyta</taxon>
        <taxon>Embryophyta</taxon>
        <taxon>Tracheophyta</taxon>
        <taxon>Spermatophyta</taxon>
        <taxon>Magnoliopsida</taxon>
        <taxon>eudicotyledons</taxon>
        <taxon>Gunneridae</taxon>
        <taxon>Pentapetalae</taxon>
        <taxon>asterids</taxon>
        <taxon>lamiids</taxon>
        <taxon>Gentianales</taxon>
        <taxon>Rubiaceae</taxon>
        <taxon>Cinchonoideae</taxon>
        <taxon>Cinchoneae</taxon>
        <taxon>Cinchona</taxon>
    </lineage>
</organism>
<evidence type="ECO:0000256" key="16">
    <source>
        <dbReference type="ARBA" id="ARBA00023180"/>
    </source>
</evidence>
<dbReference type="InterPro" id="IPR000719">
    <property type="entry name" value="Prot_kinase_dom"/>
</dbReference>
<evidence type="ECO:0000256" key="1">
    <source>
        <dbReference type="ARBA" id="ARBA00004162"/>
    </source>
</evidence>
<keyword evidence="21" id="KW-1185">Reference proteome</keyword>
<evidence type="ECO:0000256" key="6">
    <source>
        <dbReference type="ARBA" id="ARBA00022614"/>
    </source>
</evidence>
<evidence type="ECO:0000256" key="12">
    <source>
        <dbReference type="ARBA" id="ARBA00022777"/>
    </source>
</evidence>
<dbReference type="InterPro" id="IPR001245">
    <property type="entry name" value="Ser-Thr/Tyr_kinase_cat_dom"/>
</dbReference>
<dbReference type="InterPro" id="IPR011009">
    <property type="entry name" value="Kinase-like_dom_sf"/>
</dbReference>
<reference evidence="20 21" key="1">
    <citation type="submission" date="2024-11" db="EMBL/GenBank/DDBJ databases">
        <title>A near-complete genome assembly of Cinchona calisaya.</title>
        <authorList>
            <person name="Lian D.C."/>
            <person name="Zhao X.W."/>
            <person name="Wei L."/>
        </authorList>
    </citation>
    <scope>NUCLEOTIDE SEQUENCE [LARGE SCALE GENOMIC DNA]</scope>
    <source>
        <tissue evidence="20">Nenye</tissue>
    </source>
</reference>
<dbReference type="PANTHER" id="PTHR27008">
    <property type="entry name" value="OS04G0122200 PROTEIN"/>
    <property type="match status" value="1"/>
</dbReference>
<dbReference type="InterPro" id="IPR008271">
    <property type="entry name" value="Ser/Thr_kinase_AS"/>
</dbReference>
<feature type="domain" description="Protein kinase" evidence="19">
    <location>
        <begin position="745"/>
        <end position="930"/>
    </location>
</feature>
<evidence type="ECO:0000256" key="17">
    <source>
        <dbReference type="PROSITE-ProRule" id="PRU10141"/>
    </source>
</evidence>
<dbReference type="SMART" id="SM00220">
    <property type="entry name" value="S_TKc"/>
    <property type="match status" value="1"/>
</dbReference>
<dbReference type="SUPFAM" id="SSF56112">
    <property type="entry name" value="Protein kinase-like (PK-like)"/>
    <property type="match status" value="1"/>
</dbReference>
<keyword evidence="10" id="KW-0677">Repeat</keyword>
<evidence type="ECO:0000313" key="21">
    <source>
        <dbReference type="Proteomes" id="UP001630127"/>
    </source>
</evidence>
<comment type="caution">
    <text evidence="20">The sequence shown here is derived from an EMBL/GenBank/DDBJ whole genome shotgun (WGS) entry which is preliminary data.</text>
</comment>
<dbReference type="FunFam" id="3.80.10.10:FF:000095">
    <property type="entry name" value="LRR receptor-like serine/threonine-protein kinase GSO1"/>
    <property type="match status" value="1"/>
</dbReference>
<evidence type="ECO:0000256" key="18">
    <source>
        <dbReference type="SAM" id="Phobius"/>
    </source>
</evidence>
<gene>
    <name evidence="20" type="ORF">ACH5RR_039569</name>
</gene>
<evidence type="ECO:0000256" key="15">
    <source>
        <dbReference type="ARBA" id="ARBA00023136"/>
    </source>
</evidence>
<dbReference type="InterPro" id="IPR051809">
    <property type="entry name" value="Plant_receptor-like_S/T_kinase"/>
</dbReference>
<dbReference type="GO" id="GO:0004674">
    <property type="term" value="F:protein serine/threonine kinase activity"/>
    <property type="evidence" value="ECO:0007669"/>
    <property type="project" value="UniProtKB-KW"/>
</dbReference>
<dbReference type="InterPro" id="IPR055414">
    <property type="entry name" value="LRR_R13L4/SHOC2-like"/>
</dbReference>
<dbReference type="Pfam" id="PF08263">
    <property type="entry name" value="LRRNT_2"/>
    <property type="match status" value="1"/>
</dbReference>
<dbReference type="PROSITE" id="PS00108">
    <property type="entry name" value="PROTEIN_KINASE_ST"/>
    <property type="match status" value="1"/>
</dbReference>
<evidence type="ECO:0000256" key="10">
    <source>
        <dbReference type="ARBA" id="ARBA00022737"/>
    </source>
</evidence>
<dbReference type="GO" id="GO:0005886">
    <property type="term" value="C:plasma membrane"/>
    <property type="evidence" value="ECO:0007669"/>
    <property type="project" value="UniProtKB-SubCell"/>
</dbReference>
<accession>A0ABD2Y0B9</accession>
<dbReference type="InterPro" id="IPR013210">
    <property type="entry name" value="LRR_N_plant-typ"/>
</dbReference>
<keyword evidence="16" id="KW-0325">Glycoprotein</keyword>
<proteinExistence type="inferred from homology"/>
<feature type="binding site" evidence="17">
    <location>
        <position position="775"/>
    </location>
    <ligand>
        <name>ATP</name>
        <dbReference type="ChEBI" id="CHEBI:30616"/>
    </ligand>
</feature>
<dbReference type="SUPFAM" id="SSF52047">
    <property type="entry name" value="RNI-like"/>
    <property type="match status" value="1"/>
</dbReference>
<keyword evidence="14 18" id="KW-1133">Transmembrane helix</keyword>
<dbReference type="GO" id="GO:0005524">
    <property type="term" value="F:ATP binding"/>
    <property type="evidence" value="ECO:0007669"/>
    <property type="project" value="UniProtKB-UniRule"/>
</dbReference>
<keyword evidence="8 18" id="KW-0812">Transmembrane</keyword>
<dbReference type="Pfam" id="PF23598">
    <property type="entry name" value="LRR_14"/>
    <property type="match status" value="1"/>
</dbReference>
<dbReference type="InterPro" id="IPR017441">
    <property type="entry name" value="Protein_kinase_ATP_BS"/>
</dbReference>
<evidence type="ECO:0000256" key="3">
    <source>
        <dbReference type="ARBA" id="ARBA00012513"/>
    </source>
</evidence>
<evidence type="ECO:0000256" key="4">
    <source>
        <dbReference type="ARBA" id="ARBA00022475"/>
    </source>
</evidence>
<name>A0ABD2Y0B9_9GENT</name>
<keyword evidence="9" id="KW-0732">Signal</keyword>
<evidence type="ECO:0000259" key="19">
    <source>
        <dbReference type="PROSITE" id="PS50011"/>
    </source>
</evidence>
<keyword evidence="11 17" id="KW-0547">Nucleotide-binding</keyword>
<evidence type="ECO:0000313" key="20">
    <source>
        <dbReference type="EMBL" id="KAL3500476.1"/>
    </source>
</evidence>
<evidence type="ECO:0000256" key="5">
    <source>
        <dbReference type="ARBA" id="ARBA00022527"/>
    </source>
</evidence>
<dbReference type="InterPro" id="IPR032675">
    <property type="entry name" value="LRR_dom_sf"/>
</dbReference>
<dbReference type="Proteomes" id="UP001630127">
    <property type="component" value="Unassembled WGS sequence"/>
</dbReference>
<evidence type="ECO:0000256" key="2">
    <source>
        <dbReference type="ARBA" id="ARBA00008684"/>
    </source>
</evidence>
<comment type="similarity">
    <text evidence="2">Belongs to the protein kinase superfamily. Ser/Thr protein kinase family.</text>
</comment>
<dbReference type="Gene3D" id="3.80.10.10">
    <property type="entry name" value="Ribonuclease Inhibitor"/>
    <property type="match status" value="3"/>
</dbReference>
<dbReference type="EC" id="2.7.11.1" evidence="3"/>
<dbReference type="FunFam" id="3.80.10.10:FF:000288">
    <property type="entry name" value="LRR receptor-like serine/threonine-protein kinase EFR"/>
    <property type="match status" value="1"/>
</dbReference>
<keyword evidence="7" id="KW-0808">Transferase</keyword>
<sequence length="930" mass="102829">MNNSYKKRMELRNPTCCWGFLTSPSANILVNHYNYSPVYLLVLIVVVAMNAPVNHASSTKQLGNETDRTALLELKHQISDDPNGVMDSWNHSHHHCQWQGVTCGTRHQRVTALTLIAHSLSGTISPHIGNLSFLKFILLDENRFHGTIPREIGRLFRLRYLSLSNNTLGGEISKNLSRCSDLRALILSRNNLEGKIPTDLGYLKKLELFYLPLNNLTGNIPSSIGNLSSLKELSVTFNNLVGYLPKEMAFLTSLTKLGVSANRLSGKIPVSIYNNSAFVIISLAQNFFHGNLPTDMGLKLPNMLQLLIGGNNFNGNIPVSITNASALEFLDFAVNKFEGQVPIHIGYLSRLQRLNLAGNLLGSNYKGDLDFFSTLTNCSNLKTVLLDGNNFGGEIPRVVANLSYKLSKLRIGGNQLSGAIPEGLGNLVNLYIFDVTGKSLSGSMPIDLGKLQNLQFLGLGANKLSGEILFTLCNVTSLYHVDLSSNRFEGSNIFNNVLMNCQNLQDLDISHNSFSGVISPKFFDMHPSLVSVDLGHNSFSGSLPVEGGKLIQLVDFSVAYNKFSGEIPPSLIGCLNLEIVYMQDNFFQGIIPPNLVSLRRIKELDLSSNNLQGNIPRDLERLQYLMYLNLSYNDLDGKVPNTGIFGNASQISLIGNKKLCGGIPELHLPSCPMVKGNNKRMHKAIIILCTVLPMIVLVLGATMFFYSLKHKKRYTRNVDFQTVPTGVHNLLRVSYHELHRATNGFSSECLIGSGSFGVVYKGRLEQHGDRLVAIKVLDLQKNESSKSFKVECRALKNIRHRNLVSILCYCSSIEFKAVVYDFMENGNLDSWLHPQETDETTVSRYLNLFQRLNIAIDVASALHYLHSHCETTVVHCDIKPCNILLDKDLVAHVGDFGIARLLPKTIHASSEQGTSSAIAFKGSIGYAAPE</sequence>
<keyword evidence="6" id="KW-0433">Leucine-rich repeat</keyword>
<keyword evidence="5" id="KW-0723">Serine/threonine-protein kinase</keyword>
<feature type="transmembrane region" description="Helical" evidence="18">
    <location>
        <begin position="684"/>
        <end position="706"/>
    </location>
</feature>
<dbReference type="EMBL" id="JBJUIK010000016">
    <property type="protein sequence ID" value="KAL3500476.1"/>
    <property type="molecule type" value="Genomic_DNA"/>
</dbReference>
<dbReference type="PROSITE" id="PS50011">
    <property type="entry name" value="PROTEIN_KINASE_DOM"/>
    <property type="match status" value="1"/>
</dbReference>
<dbReference type="InterPro" id="IPR001611">
    <property type="entry name" value="Leu-rich_rpt"/>
</dbReference>
<evidence type="ECO:0000256" key="7">
    <source>
        <dbReference type="ARBA" id="ARBA00022679"/>
    </source>
</evidence>
<evidence type="ECO:0000256" key="14">
    <source>
        <dbReference type="ARBA" id="ARBA00022989"/>
    </source>
</evidence>
<keyword evidence="4" id="KW-1003">Cell membrane</keyword>
<dbReference type="Pfam" id="PF00560">
    <property type="entry name" value="LRR_1"/>
    <property type="match status" value="3"/>
</dbReference>
<dbReference type="Gene3D" id="3.30.200.20">
    <property type="entry name" value="Phosphorylase Kinase, domain 1"/>
    <property type="match status" value="1"/>
</dbReference>
<comment type="subcellular location">
    <subcellularLocation>
        <location evidence="1">Cell membrane</location>
        <topology evidence="1">Single-pass membrane protein</topology>
    </subcellularLocation>
</comment>
<evidence type="ECO:0000256" key="13">
    <source>
        <dbReference type="ARBA" id="ARBA00022840"/>
    </source>
</evidence>
<evidence type="ECO:0000256" key="9">
    <source>
        <dbReference type="ARBA" id="ARBA00022729"/>
    </source>
</evidence>
<dbReference type="PROSITE" id="PS00107">
    <property type="entry name" value="PROTEIN_KINASE_ATP"/>
    <property type="match status" value="1"/>
</dbReference>